<evidence type="ECO:0000313" key="1">
    <source>
        <dbReference type="EMBL" id="QEH34491.1"/>
    </source>
</evidence>
<sequence length="561" mass="62695">MDMSQWMACNEPWEMLVFLEPRASDRKLQLFAAACCRRAWSIGPDRRHEELVEAAERFANGWLSEAEFERCREAVIAMREDNPDEEPWSPSWCLTSATLHARGGGAARYAARFVANGLAVLAGEQESEAWHAALHDEMRHQCEILRDVIGDPFRPFRFDPSWLSHEGRPAQRMAEEMEESGRYDELGRLADVLEQNGCKDLAVLEHCRRASGHVPGCWVIDALLGRESSVAIGLTTEAGWRDCDDPASLLHFLREKGTARRWRLFEVACCRRIEQLITDDRCRGALQAAARHAVGKAGDEELERARIAAQAAEDEASKREWVTEAEEQSCSTPRYCDAGRDMFVASAVRSAVCRDVRCADAAPGTPDAEQWSPSHRLAPNAIYWHVCGTALRVEAATRENAICDPSLSSEDGQEMDCPYQPEAKESLIGSAARRAELKVQCDILRDLFGEFFGPLGTEGMWMPRRSDAPGSEWWCLLPTPKRAVVRPEWLEWSGGVVPRLAEEILSGSGFDRLPLLAEALERAGCEDPVILGHLRSRGTHYPGCWVLELLLGQSRPESDSP</sequence>
<dbReference type="KEGG" id="agv:OJF2_30300"/>
<accession>A0A5B9W328</accession>
<keyword evidence="2" id="KW-1185">Reference proteome</keyword>
<gene>
    <name evidence="1" type="ORF">OJF2_30300</name>
</gene>
<proteinExistence type="predicted"/>
<dbReference type="EMBL" id="CP042997">
    <property type="protein sequence ID" value="QEH34491.1"/>
    <property type="molecule type" value="Genomic_DNA"/>
</dbReference>
<organism evidence="1 2">
    <name type="scientific">Aquisphaera giovannonii</name>
    <dbReference type="NCBI Taxonomy" id="406548"/>
    <lineage>
        <taxon>Bacteria</taxon>
        <taxon>Pseudomonadati</taxon>
        <taxon>Planctomycetota</taxon>
        <taxon>Planctomycetia</taxon>
        <taxon>Isosphaerales</taxon>
        <taxon>Isosphaeraceae</taxon>
        <taxon>Aquisphaera</taxon>
    </lineage>
</organism>
<dbReference type="RefSeq" id="WP_148594408.1">
    <property type="nucleotide sequence ID" value="NZ_CP042997.1"/>
</dbReference>
<reference evidence="1 2" key="1">
    <citation type="submission" date="2019-08" db="EMBL/GenBank/DDBJ databases">
        <title>Deep-cultivation of Planctomycetes and their phenomic and genomic characterization uncovers novel biology.</title>
        <authorList>
            <person name="Wiegand S."/>
            <person name="Jogler M."/>
            <person name="Boedeker C."/>
            <person name="Pinto D."/>
            <person name="Vollmers J."/>
            <person name="Rivas-Marin E."/>
            <person name="Kohn T."/>
            <person name="Peeters S.H."/>
            <person name="Heuer A."/>
            <person name="Rast P."/>
            <person name="Oberbeckmann S."/>
            <person name="Bunk B."/>
            <person name="Jeske O."/>
            <person name="Meyerdierks A."/>
            <person name="Storesund J.E."/>
            <person name="Kallscheuer N."/>
            <person name="Luecker S."/>
            <person name="Lage O.M."/>
            <person name="Pohl T."/>
            <person name="Merkel B.J."/>
            <person name="Hornburger P."/>
            <person name="Mueller R.-W."/>
            <person name="Bruemmer F."/>
            <person name="Labrenz M."/>
            <person name="Spormann A.M."/>
            <person name="Op den Camp H."/>
            <person name="Overmann J."/>
            <person name="Amann R."/>
            <person name="Jetten M.S.M."/>
            <person name="Mascher T."/>
            <person name="Medema M.H."/>
            <person name="Devos D.P."/>
            <person name="Kaster A.-K."/>
            <person name="Ovreas L."/>
            <person name="Rohde M."/>
            <person name="Galperin M.Y."/>
            <person name="Jogler C."/>
        </authorList>
    </citation>
    <scope>NUCLEOTIDE SEQUENCE [LARGE SCALE GENOMIC DNA]</scope>
    <source>
        <strain evidence="1 2">OJF2</strain>
    </source>
</reference>
<dbReference type="AlphaFoldDB" id="A0A5B9W328"/>
<name>A0A5B9W328_9BACT</name>
<dbReference type="Proteomes" id="UP000324233">
    <property type="component" value="Chromosome"/>
</dbReference>
<dbReference type="OrthoDB" id="286822at2"/>
<protein>
    <submittedName>
        <fullName evidence="1">Uncharacterized protein</fullName>
    </submittedName>
</protein>
<evidence type="ECO:0000313" key="2">
    <source>
        <dbReference type="Proteomes" id="UP000324233"/>
    </source>
</evidence>